<evidence type="ECO:0000256" key="10">
    <source>
        <dbReference type="SAM" id="MobiDB-lite"/>
    </source>
</evidence>
<dbReference type="EMBL" id="JAUOTP010000004">
    <property type="protein sequence ID" value="MDO6414788.1"/>
    <property type="molecule type" value="Genomic_DNA"/>
</dbReference>
<reference evidence="13" key="1">
    <citation type="submission" date="2023-07" db="EMBL/GenBank/DDBJ databases">
        <authorList>
            <person name="Kim M."/>
        </authorList>
    </citation>
    <scope>NUCLEOTIDE SEQUENCE</scope>
    <source>
        <strain evidence="13">BIUV-7</strain>
    </source>
</reference>
<evidence type="ECO:0000259" key="12">
    <source>
        <dbReference type="Pfam" id="PF07715"/>
    </source>
</evidence>
<keyword evidence="2 8" id="KW-0813">Transport</keyword>
<accession>A0ABT8Y8Y2</accession>
<dbReference type="Pfam" id="PF07715">
    <property type="entry name" value="Plug"/>
    <property type="match status" value="1"/>
</dbReference>
<keyword evidence="5 9" id="KW-0798">TonB box</keyword>
<feature type="compositionally biased region" description="Polar residues" evidence="10">
    <location>
        <begin position="43"/>
        <end position="57"/>
    </location>
</feature>
<name>A0ABT8Y8Y2_9SPHN</name>
<gene>
    <name evidence="13" type="ORF">Q4F19_10395</name>
</gene>
<keyword evidence="14" id="KW-1185">Reference proteome</keyword>
<dbReference type="Pfam" id="PF00593">
    <property type="entry name" value="TonB_dep_Rec_b-barrel"/>
    <property type="match status" value="1"/>
</dbReference>
<dbReference type="PANTHER" id="PTHR47234:SF3">
    <property type="entry name" value="SECRETIN_TONB SHORT N-TERMINAL DOMAIN-CONTAINING PROTEIN"/>
    <property type="match status" value="1"/>
</dbReference>
<dbReference type="RefSeq" id="WP_303542282.1">
    <property type="nucleotide sequence ID" value="NZ_JAUOTP010000004.1"/>
</dbReference>
<keyword evidence="4 8" id="KW-0812">Transmembrane</keyword>
<dbReference type="InterPro" id="IPR037066">
    <property type="entry name" value="Plug_dom_sf"/>
</dbReference>
<sequence>MTILLSEVACSDQKTLSVTKRAILATVGVMALCLGVEAAQAQATNSDPVVTSPSKSTPADGELINSAGTKPGETTERTSLASEAPTPANEGEITVTGTRIVRDGYSAPTPVSVISSKEIAAEVPANITDFVNTLPAVRGSATAANSNGALSNGQAGIATVNLRNLGSNRTLVLFDGIRSVASAGNGVVDVNTFPQSLIQRVEVVTGGASSAYGSDAVSGVVNFILDRSYKGVKADYEFGITDYGDGQNHKASITAGTDFGPDGQGHILASGEFFTQAGQHTIDRPWNNYGYFRIVNPAYVATTVNGVRVSDNGLPEQIVASSVGLSGSTPGGLITSGALRGVYFTDGANGQIVANGLAAGTSRLNFPTTAISGQWLVGNDWLTTRAYHNDSSTLIPDEERKTAFGRVSWKFSDALEIYGQASYAKYHGVSYYQATYSTGVTIQNDNAFLPQSVKTAMAAANLTSVSVGFGNDGIPAQGSANTREVYRYVLGGSGQFEVANRAFKYEVFGQKGIAKTDEQLINTYQTQYLSRATDAVTVTAANVGTSGLALGSIACRYTLTHPGDSCVPINRFGNNVSPAALNYIFNGGNQPLREQTLKQTFAGANISAPELFDLWAGPVSLTLGGEYRKESISGSVDPQFSVDQTGPDKGVAKWIYGNYFPTFGSYNVKEVFAETVIPLFKGADLNGAFRHTNYSTSGTVNTWKVGGTYQIIEDLKLRGTVSRDIRAPSLQELFSIVGRSNAISVPLANGTTRSDNFFENTYGSVIGNAATPLTPEVAKTYGGGAVITPRFLRGFAASVDYYKINLKGAIDAISAQNIVNLCYRDNQPQYCSQIQTANGLAAGPANIASAITGINLYYQNFASVKTEGIDIEASYRTRIDEGALTLRALATHYINYLTNNGINPVTDSAGNNNGSVPNWTYRLSAGWDQGPFSGQLVARGVSSGKYSQEFVECTSACPLSNSTQTTINDNTIPGAWYFDVSASYKLNVGPTKVEIFGKINNLLNSNPVLVANGPTGNNTPAYPQTNRNLYDVLGRVYRMGIRVAY</sequence>
<keyword evidence="6 8" id="KW-0472">Membrane</keyword>
<dbReference type="InterPro" id="IPR036942">
    <property type="entry name" value="Beta-barrel_TonB_sf"/>
</dbReference>
<feature type="domain" description="TonB-dependent receptor plug" evidence="12">
    <location>
        <begin position="106"/>
        <end position="220"/>
    </location>
</feature>
<evidence type="ECO:0000256" key="4">
    <source>
        <dbReference type="ARBA" id="ARBA00022692"/>
    </source>
</evidence>
<evidence type="ECO:0000313" key="14">
    <source>
        <dbReference type="Proteomes" id="UP001169764"/>
    </source>
</evidence>
<keyword evidence="13" id="KW-0675">Receptor</keyword>
<evidence type="ECO:0000256" key="7">
    <source>
        <dbReference type="ARBA" id="ARBA00023237"/>
    </source>
</evidence>
<dbReference type="InterPro" id="IPR039426">
    <property type="entry name" value="TonB-dep_rcpt-like"/>
</dbReference>
<evidence type="ECO:0000256" key="9">
    <source>
        <dbReference type="RuleBase" id="RU003357"/>
    </source>
</evidence>
<dbReference type="Gene3D" id="2.40.170.20">
    <property type="entry name" value="TonB-dependent receptor, beta-barrel domain"/>
    <property type="match status" value="1"/>
</dbReference>
<dbReference type="PANTHER" id="PTHR47234">
    <property type="match status" value="1"/>
</dbReference>
<dbReference type="PROSITE" id="PS52016">
    <property type="entry name" value="TONB_DEPENDENT_REC_3"/>
    <property type="match status" value="1"/>
</dbReference>
<dbReference type="InterPro" id="IPR012910">
    <property type="entry name" value="Plug_dom"/>
</dbReference>
<dbReference type="Gene3D" id="2.170.130.10">
    <property type="entry name" value="TonB-dependent receptor, plug domain"/>
    <property type="match status" value="1"/>
</dbReference>
<evidence type="ECO:0000256" key="8">
    <source>
        <dbReference type="PROSITE-ProRule" id="PRU01360"/>
    </source>
</evidence>
<feature type="region of interest" description="Disordered" evidence="10">
    <location>
        <begin position="43"/>
        <end position="91"/>
    </location>
</feature>
<evidence type="ECO:0000259" key="11">
    <source>
        <dbReference type="Pfam" id="PF00593"/>
    </source>
</evidence>
<evidence type="ECO:0000256" key="5">
    <source>
        <dbReference type="ARBA" id="ARBA00023077"/>
    </source>
</evidence>
<comment type="subcellular location">
    <subcellularLocation>
        <location evidence="1 8">Cell outer membrane</location>
        <topology evidence="1 8">Multi-pass membrane protein</topology>
    </subcellularLocation>
</comment>
<organism evidence="13 14">
    <name type="scientific">Sphingomonas natans</name>
    <dbReference type="NCBI Taxonomy" id="3063330"/>
    <lineage>
        <taxon>Bacteria</taxon>
        <taxon>Pseudomonadati</taxon>
        <taxon>Pseudomonadota</taxon>
        <taxon>Alphaproteobacteria</taxon>
        <taxon>Sphingomonadales</taxon>
        <taxon>Sphingomonadaceae</taxon>
        <taxon>Sphingomonas</taxon>
    </lineage>
</organism>
<dbReference type="Proteomes" id="UP001169764">
    <property type="component" value="Unassembled WGS sequence"/>
</dbReference>
<keyword evidence="7 8" id="KW-0998">Cell outer membrane</keyword>
<comment type="similarity">
    <text evidence="8 9">Belongs to the TonB-dependent receptor family.</text>
</comment>
<evidence type="ECO:0000313" key="13">
    <source>
        <dbReference type="EMBL" id="MDO6414788.1"/>
    </source>
</evidence>
<evidence type="ECO:0000256" key="2">
    <source>
        <dbReference type="ARBA" id="ARBA00022448"/>
    </source>
</evidence>
<protein>
    <submittedName>
        <fullName evidence="13">TonB-dependent receptor</fullName>
    </submittedName>
</protein>
<evidence type="ECO:0000256" key="3">
    <source>
        <dbReference type="ARBA" id="ARBA00022452"/>
    </source>
</evidence>
<keyword evidence="3 8" id="KW-1134">Transmembrane beta strand</keyword>
<evidence type="ECO:0000256" key="1">
    <source>
        <dbReference type="ARBA" id="ARBA00004571"/>
    </source>
</evidence>
<dbReference type="SUPFAM" id="SSF56935">
    <property type="entry name" value="Porins"/>
    <property type="match status" value="1"/>
</dbReference>
<proteinExistence type="inferred from homology"/>
<comment type="caution">
    <text evidence="13">The sequence shown here is derived from an EMBL/GenBank/DDBJ whole genome shotgun (WGS) entry which is preliminary data.</text>
</comment>
<feature type="domain" description="TonB-dependent receptor-like beta-barrel" evidence="11">
    <location>
        <begin position="572"/>
        <end position="1002"/>
    </location>
</feature>
<dbReference type="InterPro" id="IPR000531">
    <property type="entry name" value="Beta-barrel_TonB"/>
</dbReference>
<evidence type="ECO:0000256" key="6">
    <source>
        <dbReference type="ARBA" id="ARBA00023136"/>
    </source>
</evidence>